<feature type="region of interest" description="Disordered" evidence="1">
    <location>
        <begin position="1"/>
        <end position="43"/>
    </location>
</feature>
<accession>K1E4P2</accession>
<comment type="caution">
    <text evidence="2">The sequence shown here is derived from an EMBL/GenBank/DDBJ whole genome shotgun (WGS) entry which is preliminary data.</text>
</comment>
<proteinExistence type="predicted"/>
<feature type="compositionally biased region" description="Basic residues" evidence="1">
    <location>
        <begin position="221"/>
        <end position="241"/>
    </location>
</feature>
<dbReference type="STRING" id="1210046.B277_04312"/>
<name>K1E4P2_9MICO</name>
<dbReference type="InterPro" id="IPR022183">
    <property type="entry name" value="DUF3710"/>
</dbReference>
<reference evidence="2 3" key="1">
    <citation type="journal article" date="2012" name="J. Bacteriol.">
        <title>Genome Sequence of Janibacter hoylei MTCC8307, Isolated from the Stratospheric Air.</title>
        <authorList>
            <person name="Pawar S.P."/>
            <person name="Dhotre D.P."/>
            <person name="Shetty S.A."/>
            <person name="Chowdhury S.P."/>
            <person name="Chaudhari B.L."/>
            <person name="Shouche Y.S."/>
        </authorList>
    </citation>
    <scope>NUCLEOTIDE SEQUENCE [LARGE SCALE GENOMIC DNA]</scope>
    <source>
        <strain evidence="2 3">PVAS-1</strain>
    </source>
</reference>
<dbReference type="EMBL" id="ALWX01000015">
    <property type="protein sequence ID" value="EKA62061.1"/>
    <property type="molecule type" value="Genomic_DNA"/>
</dbReference>
<gene>
    <name evidence="2" type="ORF">B277_04312</name>
</gene>
<dbReference type="AlphaFoldDB" id="K1E4P2"/>
<feature type="compositionally biased region" description="Basic and acidic residues" evidence="1">
    <location>
        <begin position="211"/>
        <end position="220"/>
    </location>
</feature>
<sequence>MFGRKKKTDSAARGTEQDVATSDAEATESTDSADTAAATGPRDISLATSTTDHLDMGALRLVPGPSTDLRLEVDQKTNEVNAVQIADDHGAVQLQVFAAPRSAGIWEDIRGEIAEMITANGGTVETASGPFGDELRSRLAQPGPQGRTVFAPAVFAGVEGPRWFLRAVYSGSAAVDEAAREVFDDVLRTVLVVRGDEPRAPPGDAAAPHAHRGEGGDPRGRRVGGGRRGARRRRPQALRARPRDHRGALMPSLLRRLVDLGRSDDDLAAGELREAATAHGCRPITEDVDRQVVTVAGTVRAVTLRPRATVPALVAEVYDGSSTVQLVWLGRRSIHGIDPGAYVKATG</sequence>
<dbReference type="Proteomes" id="UP000004474">
    <property type="component" value="Unassembled WGS sequence"/>
</dbReference>
<evidence type="ECO:0008006" key="4">
    <source>
        <dbReference type="Google" id="ProtNLM"/>
    </source>
</evidence>
<evidence type="ECO:0000256" key="1">
    <source>
        <dbReference type="SAM" id="MobiDB-lite"/>
    </source>
</evidence>
<feature type="compositionally biased region" description="Low complexity" evidence="1">
    <location>
        <begin position="20"/>
        <end position="39"/>
    </location>
</feature>
<protein>
    <recommendedName>
        <fullName evidence="4">DUF3710 domain-containing protein</fullName>
    </recommendedName>
</protein>
<dbReference type="eggNOG" id="COG1200">
    <property type="taxonomic scope" value="Bacteria"/>
</dbReference>
<evidence type="ECO:0000313" key="2">
    <source>
        <dbReference type="EMBL" id="EKA62061.1"/>
    </source>
</evidence>
<dbReference type="Pfam" id="PF12502">
    <property type="entry name" value="DUF3710"/>
    <property type="match status" value="1"/>
</dbReference>
<organism evidence="2 3">
    <name type="scientific">Janibacter hoylei PVAS-1</name>
    <dbReference type="NCBI Taxonomy" id="1210046"/>
    <lineage>
        <taxon>Bacteria</taxon>
        <taxon>Bacillati</taxon>
        <taxon>Actinomycetota</taxon>
        <taxon>Actinomycetes</taxon>
        <taxon>Micrococcales</taxon>
        <taxon>Intrasporangiaceae</taxon>
        <taxon>Janibacter</taxon>
    </lineage>
</organism>
<evidence type="ECO:0000313" key="3">
    <source>
        <dbReference type="Proteomes" id="UP000004474"/>
    </source>
</evidence>
<feature type="region of interest" description="Disordered" evidence="1">
    <location>
        <begin position="196"/>
        <end position="241"/>
    </location>
</feature>